<dbReference type="EMBL" id="JACHGT010000009">
    <property type="protein sequence ID" value="MBB6036678.1"/>
    <property type="molecule type" value="Genomic_DNA"/>
</dbReference>
<dbReference type="AlphaFoldDB" id="A0A841FSF1"/>
<evidence type="ECO:0000313" key="1">
    <source>
        <dbReference type="EMBL" id="MBB6036678.1"/>
    </source>
</evidence>
<comment type="caution">
    <text evidence="1">The sequence shown here is derived from an EMBL/GenBank/DDBJ whole genome shotgun (WGS) entry which is preliminary data.</text>
</comment>
<sequence>MSAIPTPLRVRRWVSLAVSVALAALLAWPLVDGLDVGPFAPERPNLDGTAALPPGGTAVATIGPEGPATVTATMPAGWYVEDGTASYAGGDATITLTAFRLAPGFTAADAEARETIATMTTRSVWWRLGPVRHHSYGGFQVVDMAVSSEPDAWEGIDGYVFLDATVVHVNCVFSDEDAQEEAVAGCATALRSLRVAV</sequence>
<protein>
    <submittedName>
        <fullName evidence="1">Uncharacterized protein</fullName>
    </submittedName>
</protein>
<accession>A0A841FSF1</accession>
<organism evidence="1 2">
    <name type="scientific">Phytomonospora endophytica</name>
    <dbReference type="NCBI Taxonomy" id="714109"/>
    <lineage>
        <taxon>Bacteria</taxon>
        <taxon>Bacillati</taxon>
        <taxon>Actinomycetota</taxon>
        <taxon>Actinomycetes</taxon>
        <taxon>Micromonosporales</taxon>
        <taxon>Micromonosporaceae</taxon>
        <taxon>Phytomonospora</taxon>
    </lineage>
</organism>
<name>A0A841FSF1_9ACTN</name>
<evidence type="ECO:0000313" key="2">
    <source>
        <dbReference type="Proteomes" id="UP000548476"/>
    </source>
</evidence>
<proteinExistence type="predicted"/>
<dbReference type="Proteomes" id="UP000548476">
    <property type="component" value="Unassembled WGS sequence"/>
</dbReference>
<reference evidence="1 2" key="1">
    <citation type="submission" date="2020-08" db="EMBL/GenBank/DDBJ databases">
        <title>Genomic Encyclopedia of Type Strains, Phase IV (KMG-IV): sequencing the most valuable type-strain genomes for metagenomic binning, comparative biology and taxonomic classification.</title>
        <authorList>
            <person name="Goeker M."/>
        </authorList>
    </citation>
    <scope>NUCLEOTIDE SEQUENCE [LARGE SCALE GENOMIC DNA]</scope>
    <source>
        <strain evidence="1 2">YIM 65646</strain>
    </source>
</reference>
<dbReference type="RefSeq" id="WP_184789504.1">
    <property type="nucleotide sequence ID" value="NZ_BONT01000033.1"/>
</dbReference>
<gene>
    <name evidence="1" type="ORF">HNR73_004549</name>
</gene>
<keyword evidence="2" id="KW-1185">Reference proteome</keyword>